<accession>A0A382SVE2</accession>
<dbReference type="AlphaFoldDB" id="A0A382SVE2"/>
<protein>
    <submittedName>
        <fullName evidence="1">Uncharacterized protein</fullName>
    </submittedName>
</protein>
<evidence type="ECO:0000313" key="1">
    <source>
        <dbReference type="EMBL" id="SVD13177.1"/>
    </source>
</evidence>
<organism evidence="1">
    <name type="scientific">marine metagenome</name>
    <dbReference type="NCBI Taxonomy" id="408172"/>
    <lineage>
        <taxon>unclassified sequences</taxon>
        <taxon>metagenomes</taxon>
        <taxon>ecological metagenomes</taxon>
    </lineage>
</organism>
<reference evidence="1" key="1">
    <citation type="submission" date="2018-05" db="EMBL/GenBank/DDBJ databases">
        <authorList>
            <person name="Lanie J.A."/>
            <person name="Ng W.-L."/>
            <person name="Kazmierczak K.M."/>
            <person name="Andrzejewski T.M."/>
            <person name="Davidsen T.M."/>
            <person name="Wayne K.J."/>
            <person name="Tettelin H."/>
            <person name="Glass J.I."/>
            <person name="Rusch D."/>
            <person name="Podicherti R."/>
            <person name="Tsui H.-C.T."/>
            <person name="Winkler M.E."/>
        </authorList>
    </citation>
    <scope>NUCLEOTIDE SEQUENCE</scope>
</reference>
<sequence>YKDHFEKILSKNNIQVIYTVGFSNNKTIRLQKDFESYTDNICFDKFVINGISSGFKLRKCR</sequence>
<feature type="non-terminal residue" evidence="1">
    <location>
        <position position="1"/>
    </location>
</feature>
<proteinExistence type="predicted"/>
<gene>
    <name evidence="1" type="ORF">METZ01_LOCUS366031</name>
</gene>
<name>A0A382SVE2_9ZZZZ</name>
<dbReference type="EMBL" id="UINC01131455">
    <property type="protein sequence ID" value="SVD13177.1"/>
    <property type="molecule type" value="Genomic_DNA"/>
</dbReference>